<feature type="transmembrane region" description="Helical" evidence="2">
    <location>
        <begin position="436"/>
        <end position="458"/>
    </location>
</feature>
<dbReference type="PANTHER" id="PTHR23547:SF1">
    <property type="entry name" value="MAJOR FACILITATOR SUPERFAMILY MFS_1"/>
    <property type="match status" value="1"/>
</dbReference>
<keyword evidence="2" id="KW-1133">Transmembrane helix</keyword>
<feature type="region of interest" description="Disordered" evidence="1">
    <location>
        <begin position="1"/>
        <end position="22"/>
    </location>
</feature>
<dbReference type="AlphaFoldDB" id="A0A0U2M106"/>
<keyword evidence="4" id="KW-1185">Reference proteome</keyword>
<evidence type="ECO:0000313" key="4">
    <source>
        <dbReference type="Proteomes" id="UP000694865"/>
    </source>
</evidence>
<feature type="transmembrane region" description="Helical" evidence="2">
    <location>
        <begin position="208"/>
        <end position="233"/>
    </location>
</feature>
<keyword evidence="2" id="KW-0472">Membrane</keyword>
<evidence type="ECO:0000313" key="5">
    <source>
        <dbReference type="RefSeq" id="NP_001171775.1"/>
    </source>
</evidence>
<keyword evidence="2" id="KW-0812">Transmembrane</keyword>
<dbReference type="Proteomes" id="UP000694865">
    <property type="component" value="Unplaced"/>
</dbReference>
<feature type="transmembrane region" description="Helical" evidence="2">
    <location>
        <begin position="57"/>
        <end position="80"/>
    </location>
</feature>
<feature type="transmembrane region" description="Helical" evidence="2">
    <location>
        <begin position="363"/>
        <end position="390"/>
    </location>
</feature>
<feature type="compositionally biased region" description="Polar residues" evidence="1">
    <location>
        <begin position="496"/>
        <end position="506"/>
    </location>
</feature>
<dbReference type="InterPro" id="IPR036259">
    <property type="entry name" value="MFS_trans_sf"/>
</dbReference>
<protein>
    <submittedName>
        <fullName evidence="5">Major facilitator superfamily-like</fullName>
    </submittedName>
    <submittedName>
        <fullName evidence="3">Major facilitator transporter algal-like</fullName>
    </submittedName>
</protein>
<dbReference type="InterPro" id="IPR047769">
    <property type="entry name" value="MFS_ArsJ"/>
</dbReference>
<gene>
    <name evidence="5" type="primary">LOC100370353</name>
</gene>
<feature type="compositionally biased region" description="Basic and acidic residues" evidence="1">
    <location>
        <begin position="484"/>
        <end position="494"/>
    </location>
</feature>
<dbReference type="GeneID" id="100370353"/>
<reference evidence="5" key="1">
    <citation type="journal article" date="2008" name="Biol. Bull.">
        <title>cDNA sequences for transcription factors and signaling proteins of the hemichordate Saccoglossus kowalevskii: efficacy of the expressed sequence tag (EST) approach for evolutionary and developmental studies of a new organism.</title>
        <authorList>
            <person name="Freeman R.M. Jr."/>
            <person name="Wu M."/>
            <person name="Cordonnier-Pratt M.M."/>
            <person name="Pratt L.H."/>
            <person name="Gruber C.E."/>
            <person name="Smith M."/>
            <person name="Lander E.S."/>
            <person name="Stange-Thomann N."/>
            <person name="Lowe C.J."/>
            <person name="Gerhart J."/>
            <person name="Kirschner M."/>
        </authorList>
    </citation>
    <scope>NUCLEOTIDE SEQUENCE</scope>
</reference>
<accession>A0A0U2M106</accession>
<dbReference type="GO" id="GO:0022857">
    <property type="term" value="F:transmembrane transporter activity"/>
    <property type="evidence" value="ECO:0007669"/>
    <property type="project" value="InterPro"/>
</dbReference>
<sequence>MRSNKLSREDIPGDEIDNDQSDEKVPLLSDNVTETTKEKITRVYGALKPFVIISSSYLLYTITDGAVRMIVLLHAFSLNFTALETAIMFSLYELAGVFTNLVAGVAGARWGIKSTLITGLCLQFVGIGMLFGWQENWTKSIGIVYVTVAQMFCGISKDLVKLGGKTVTKLVTPEDKQTRLFKIVSLLTGWKNTLKGVGYFLGSALLMINYYLSLGVMCVLIVCALPWAICGLSKDLGRTRRENIKLSTIFKKNFNVNILSLARFFLFGSRDLWFEVPLPFFLRSDDGIGWERAAVGAYLAGWIIIYGQVQSWSPQLLLKPLRQSPANKWVCALWGFILIVCPVFLGCFLQFSHAIQEHVVEIMTAAITVGLIMFAVVFAVNSAVHSYLIVKYSEGDKVAMNVGFYYMANAMGRLTGTLLSGVLYDYVGAATSTAQGFASCFWVSVGFAVVAACVALFLNDNSGGLQCGPCLNCLNSRSGTGEGRYEVIDNKDDNEPTQSSAVTHTA</sequence>
<evidence type="ECO:0000313" key="3">
    <source>
        <dbReference type="EMBL" id="ALR88600.1"/>
    </source>
</evidence>
<dbReference type="Pfam" id="PF07690">
    <property type="entry name" value="MFS_1"/>
    <property type="match status" value="1"/>
</dbReference>
<name>A0A0U2M106_SACKO</name>
<feature type="transmembrane region" description="Helical" evidence="2">
    <location>
        <begin position="402"/>
        <end position="424"/>
    </location>
</feature>
<dbReference type="RefSeq" id="NP_001171775.1">
    <property type="nucleotide sequence ID" value="NM_001184846.1"/>
</dbReference>
<dbReference type="SUPFAM" id="SSF103473">
    <property type="entry name" value="MFS general substrate transporter"/>
    <property type="match status" value="1"/>
</dbReference>
<reference evidence="3" key="2">
    <citation type="journal article" date="2015" name="Nature">
        <title>Hemichordate genomes and deuterostome origins.</title>
        <authorList>
            <person name="Simakov O."/>
            <person name="Kawashima T."/>
            <person name="Marletaz F."/>
            <person name="Jenkins J."/>
            <person name="Koyanagi R."/>
            <person name="Mitros T."/>
            <person name="Hisata K."/>
            <person name="Bredeson J."/>
            <person name="Shoguchi E."/>
            <person name="Gyoja F."/>
            <person name="Yue J.X."/>
            <person name="Chen Y.C."/>
            <person name="Freeman R.M.Jr."/>
            <person name="Sasaki A."/>
            <person name="Hikosaka-Katayama T."/>
            <person name="Sato A."/>
            <person name="Fujie M."/>
            <person name="Baughman K.W."/>
            <person name="Levine J."/>
            <person name="Gonzalez P."/>
            <person name="Cameron C."/>
            <person name="Fritzenwanker J.H."/>
            <person name="Pani A.M."/>
            <person name="Goto H."/>
            <person name="Kanda M."/>
            <person name="Arakaki N."/>
            <person name="Yamasaki S."/>
            <person name="Qu J."/>
            <person name="Cree A."/>
            <person name="Ding Y."/>
            <person name="Dinh H.H."/>
            <person name="Dugan S."/>
            <person name="Holder M."/>
            <person name="Jhangiani S.N."/>
            <person name="Kovar C.L."/>
            <person name="Lee S.L."/>
            <person name="Lewis L.R."/>
            <person name="Morton D."/>
            <person name="Nazareth L.V."/>
            <person name="Okwuonu G."/>
            <person name="Santibanez J."/>
            <person name="Chen R."/>
            <person name="Richards S."/>
            <person name="Muzny D.M."/>
            <person name="Gillis A."/>
            <person name="Peshkin L."/>
            <person name="Wu M."/>
            <person name="Humphreys T."/>
            <person name="Su Y.H."/>
            <person name="Putnam N.H."/>
            <person name="Schmutz J."/>
            <person name="Fujiyama A."/>
            <person name="Yu J.K."/>
            <person name="Tagawa K."/>
            <person name="Worley K.C."/>
            <person name="Gibbs R.A."/>
            <person name="Kirschner M.W."/>
            <person name="Lowe C.J."/>
            <person name="Satoh N."/>
            <person name="Rokhsar D.S."/>
            <person name="Gerhart J."/>
        </authorList>
    </citation>
    <scope>NUCLEOTIDE SEQUENCE</scope>
</reference>
<reference evidence="5" key="3">
    <citation type="submission" date="2025-05" db="UniProtKB">
        <authorList>
            <consortium name="RefSeq"/>
        </authorList>
    </citation>
    <scope>IDENTIFICATION</scope>
</reference>
<dbReference type="Gene3D" id="1.20.1250.20">
    <property type="entry name" value="MFS general substrate transporter like domains"/>
    <property type="match status" value="1"/>
</dbReference>
<feature type="transmembrane region" description="Helical" evidence="2">
    <location>
        <begin position="115"/>
        <end position="134"/>
    </location>
</feature>
<feature type="compositionally biased region" description="Basic and acidic residues" evidence="1">
    <location>
        <begin position="1"/>
        <end position="11"/>
    </location>
</feature>
<feature type="transmembrane region" description="Helical" evidence="2">
    <location>
        <begin position="329"/>
        <end position="351"/>
    </location>
</feature>
<dbReference type="OrthoDB" id="196955at2759"/>
<dbReference type="KEGG" id="sko:100370353"/>
<evidence type="ECO:0000256" key="1">
    <source>
        <dbReference type="SAM" id="MobiDB-lite"/>
    </source>
</evidence>
<proteinExistence type="evidence at transcript level"/>
<evidence type="ECO:0000256" key="2">
    <source>
        <dbReference type="SAM" id="Phobius"/>
    </source>
</evidence>
<dbReference type="PANTHER" id="PTHR23547">
    <property type="entry name" value="MAJOR FACILITATOR SUPERFAMILY DOMAIN, GENERAL SUBSTRATE TRANSPORTER"/>
    <property type="match status" value="1"/>
</dbReference>
<dbReference type="InterPro" id="IPR011701">
    <property type="entry name" value="MFS"/>
</dbReference>
<feature type="transmembrane region" description="Helical" evidence="2">
    <location>
        <begin position="254"/>
        <end position="273"/>
    </location>
</feature>
<organism evidence="3">
    <name type="scientific">Saccoglossus kowalevskii</name>
    <name type="common">Acorn worm</name>
    <dbReference type="NCBI Taxonomy" id="10224"/>
    <lineage>
        <taxon>Eukaryota</taxon>
        <taxon>Metazoa</taxon>
        <taxon>Hemichordata</taxon>
        <taxon>Enteropneusta</taxon>
        <taxon>Harrimaniidae</taxon>
        <taxon>Saccoglossus</taxon>
    </lineage>
</organism>
<dbReference type="EMBL" id="KT876102">
    <property type="protein sequence ID" value="ALR88600.1"/>
    <property type="molecule type" value="mRNA"/>
</dbReference>
<feature type="transmembrane region" description="Helical" evidence="2">
    <location>
        <begin position="86"/>
        <end position="108"/>
    </location>
</feature>
<feature type="region of interest" description="Disordered" evidence="1">
    <location>
        <begin position="484"/>
        <end position="506"/>
    </location>
</feature>
<feature type="transmembrane region" description="Helical" evidence="2">
    <location>
        <begin position="293"/>
        <end position="309"/>
    </location>
</feature>